<dbReference type="AlphaFoldDB" id="A0A0F4YFP9"/>
<feature type="signal peptide" evidence="4">
    <location>
        <begin position="1"/>
        <end position="17"/>
    </location>
</feature>
<dbReference type="Pfam" id="PF01975">
    <property type="entry name" value="SurE"/>
    <property type="match status" value="1"/>
</dbReference>
<dbReference type="PANTHER" id="PTHR30457:SF0">
    <property type="entry name" value="PHOSPHATASE, PUTATIVE (AFU_ORTHOLOGUE AFUA_4G01070)-RELATED"/>
    <property type="match status" value="1"/>
</dbReference>
<protein>
    <submittedName>
        <fullName evidence="6">Acid phosphatase</fullName>
    </submittedName>
</protein>
<evidence type="ECO:0000256" key="2">
    <source>
        <dbReference type="ARBA" id="ARBA00022723"/>
    </source>
</evidence>
<evidence type="ECO:0000256" key="1">
    <source>
        <dbReference type="ARBA" id="ARBA00011062"/>
    </source>
</evidence>
<dbReference type="EMBL" id="LASV01000722">
    <property type="protein sequence ID" value="KKA16984.1"/>
    <property type="molecule type" value="Genomic_DNA"/>
</dbReference>
<reference evidence="6 7" key="1">
    <citation type="submission" date="2015-04" db="EMBL/GenBank/DDBJ databases">
        <authorList>
            <person name="Heijne W.H."/>
            <person name="Fedorova N.D."/>
            <person name="Nierman W.C."/>
            <person name="Vollebregt A.W."/>
            <person name="Zhao Z."/>
            <person name="Wu L."/>
            <person name="Kumar M."/>
            <person name="Stam H."/>
            <person name="van den Berg M.A."/>
            <person name="Pel H.J."/>
        </authorList>
    </citation>
    <scope>NUCLEOTIDE SEQUENCE [LARGE SCALE GENOMIC DNA]</scope>
    <source>
        <strain evidence="6 7">CBS 393.64</strain>
    </source>
</reference>
<dbReference type="RefSeq" id="XP_013323596.1">
    <property type="nucleotide sequence ID" value="XM_013468142.1"/>
</dbReference>
<evidence type="ECO:0000313" key="7">
    <source>
        <dbReference type="Proteomes" id="UP000053958"/>
    </source>
</evidence>
<organism evidence="6 7">
    <name type="scientific">Rasamsonia emersonii (strain ATCC 16479 / CBS 393.64 / IMI 116815)</name>
    <dbReference type="NCBI Taxonomy" id="1408163"/>
    <lineage>
        <taxon>Eukaryota</taxon>
        <taxon>Fungi</taxon>
        <taxon>Dikarya</taxon>
        <taxon>Ascomycota</taxon>
        <taxon>Pezizomycotina</taxon>
        <taxon>Eurotiomycetes</taxon>
        <taxon>Eurotiomycetidae</taxon>
        <taxon>Eurotiales</taxon>
        <taxon>Trichocomaceae</taxon>
        <taxon>Rasamsonia</taxon>
    </lineage>
</organism>
<sequence length="303" mass="31148">MHASFLLTTLLTTSALAANIVQVNDDGWAEINIRTLYDTLTAAGQSVVLSAPAENQSGKGSLEGTPTNVTNGCEFDSCPPGSPAVGYNSSNPRLNYVNSYPVTAMKYGVQTLSPKFFGGNPDIVVSGFNVGSNLGVTTVFSGTVGAASAAMDQLGIPGIAFSGATGSQTAWNVTPVPDYVTIYAQLATKLTTTLLDSGAPYLPNNTWLNVNFPAAGSGTSCTSPDDFKFVLSRIYTGTIISGDDVVTCNNGGRLPSESDVVGTAGCYASVSVGKANDKLDADAEQQAVVLQKLGSLLTCLPSS</sequence>
<dbReference type="OrthoDB" id="4018688at2759"/>
<proteinExistence type="inferred from homology"/>
<gene>
    <name evidence="6" type="ORF">T310_9390</name>
</gene>
<evidence type="ECO:0000259" key="5">
    <source>
        <dbReference type="Pfam" id="PF01975"/>
    </source>
</evidence>
<dbReference type="Proteomes" id="UP000053958">
    <property type="component" value="Unassembled WGS sequence"/>
</dbReference>
<dbReference type="InterPro" id="IPR036523">
    <property type="entry name" value="SurE-like_sf"/>
</dbReference>
<comment type="caution">
    <text evidence="6">The sequence shown here is derived from an EMBL/GenBank/DDBJ whole genome shotgun (WGS) entry which is preliminary data.</text>
</comment>
<dbReference type="InterPro" id="IPR002828">
    <property type="entry name" value="SurE-like_Pase/nucleotidase"/>
</dbReference>
<keyword evidence="4" id="KW-0732">Signal</keyword>
<keyword evidence="3" id="KW-0378">Hydrolase</keyword>
<dbReference type="GO" id="GO:0008252">
    <property type="term" value="F:nucleotidase activity"/>
    <property type="evidence" value="ECO:0007669"/>
    <property type="project" value="InterPro"/>
</dbReference>
<dbReference type="GO" id="GO:0046872">
    <property type="term" value="F:metal ion binding"/>
    <property type="evidence" value="ECO:0007669"/>
    <property type="project" value="UniProtKB-KW"/>
</dbReference>
<accession>A0A0F4YFP9</accession>
<dbReference type="InterPro" id="IPR030048">
    <property type="entry name" value="SurE"/>
</dbReference>
<dbReference type="STRING" id="1408163.A0A0F4YFP9"/>
<evidence type="ECO:0000256" key="3">
    <source>
        <dbReference type="ARBA" id="ARBA00022801"/>
    </source>
</evidence>
<dbReference type="PANTHER" id="PTHR30457">
    <property type="entry name" value="5'-NUCLEOTIDASE SURE"/>
    <property type="match status" value="1"/>
</dbReference>
<evidence type="ECO:0000313" key="6">
    <source>
        <dbReference type="EMBL" id="KKA16984.1"/>
    </source>
</evidence>
<keyword evidence="2" id="KW-0479">Metal-binding</keyword>
<comment type="similarity">
    <text evidence="1">Belongs to the SurE nucleotidase family.</text>
</comment>
<evidence type="ECO:0000256" key="4">
    <source>
        <dbReference type="SAM" id="SignalP"/>
    </source>
</evidence>
<dbReference type="GeneID" id="25321328"/>
<keyword evidence="7" id="KW-1185">Reference proteome</keyword>
<dbReference type="SUPFAM" id="SSF64167">
    <property type="entry name" value="SurE-like"/>
    <property type="match status" value="1"/>
</dbReference>
<feature type="chain" id="PRO_5002481890" evidence="4">
    <location>
        <begin position="18"/>
        <end position="303"/>
    </location>
</feature>
<feature type="domain" description="Survival protein SurE-like phosphatase/nucleotidase" evidence="5">
    <location>
        <begin position="20"/>
        <end position="215"/>
    </location>
</feature>
<name>A0A0F4YFP9_RASE3</name>
<dbReference type="Gene3D" id="3.40.1210.10">
    <property type="entry name" value="Survival protein SurE-like phosphatase/nucleotidase"/>
    <property type="match status" value="1"/>
</dbReference>